<name>A0A1R2AQW8_9CILI</name>
<comment type="caution">
    <text evidence="1">The sequence shown here is derived from an EMBL/GenBank/DDBJ whole genome shotgun (WGS) entry which is preliminary data.</text>
</comment>
<keyword evidence="3" id="KW-1185">Reference proteome</keyword>
<dbReference type="EMBL" id="MPUH01001613">
    <property type="protein sequence ID" value="OMJ66879.1"/>
    <property type="molecule type" value="Genomic_DNA"/>
</dbReference>
<sequence>MQSVIPILEQFSQAFYSDDFQSLFILDDEIQSILKKSPNVFGLINSHQEYRKYHEDALFYEESLVHIFSSEWDLVSESNDIKVESHYSGADFYTKASVLIESNIMKTLAVLNEVDLLPSWIHALSQVQVLAAPAKFKKLMKYQFWFPWPLTSRECLLEFCAYPVAEKQGMLIVMRTPYEKYLNFELPPENLETIRMSVTIGCLFIQYISQDVTKVSILVQANANLISNTLLPEWLLNFGKKQIMYFVMDSLRATVLAFEGSEYENRVRDKDDFYSFLRTVLIKDAAID</sequence>
<evidence type="ECO:0000313" key="2">
    <source>
        <dbReference type="EMBL" id="OMJ71670.1"/>
    </source>
</evidence>
<protein>
    <recommendedName>
        <fullName evidence="4">START domain-containing protein</fullName>
    </recommendedName>
</protein>
<dbReference type="Proteomes" id="UP000187209">
    <property type="component" value="Unassembled WGS sequence"/>
</dbReference>
<evidence type="ECO:0000313" key="3">
    <source>
        <dbReference type="Proteomes" id="UP000187209"/>
    </source>
</evidence>
<accession>A0A1R2AQW8</accession>
<organism evidence="1 3">
    <name type="scientific">Stentor coeruleus</name>
    <dbReference type="NCBI Taxonomy" id="5963"/>
    <lineage>
        <taxon>Eukaryota</taxon>
        <taxon>Sar</taxon>
        <taxon>Alveolata</taxon>
        <taxon>Ciliophora</taxon>
        <taxon>Postciliodesmatophora</taxon>
        <taxon>Heterotrichea</taxon>
        <taxon>Heterotrichida</taxon>
        <taxon>Stentoridae</taxon>
        <taxon>Stentor</taxon>
    </lineage>
</organism>
<gene>
    <name evidence="2" type="ORF">SteCoe_30066</name>
    <name evidence="1" type="ORF">SteCoe_36132</name>
</gene>
<reference evidence="1 3" key="1">
    <citation type="submission" date="2016-11" db="EMBL/GenBank/DDBJ databases">
        <title>The macronuclear genome of Stentor coeruleus: a giant cell with tiny introns.</title>
        <authorList>
            <person name="Slabodnick M."/>
            <person name="Ruby J.G."/>
            <person name="Reiff S.B."/>
            <person name="Swart E.C."/>
            <person name="Gosai S."/>
            <person name="Prabakaran S."/>
            <person name="Witkowska E."/>
            <person name="Larue G.E."/>
            <person name="Fisher S."/>
            <person name="Freeman R.M."/>
            <person name="Gunawardena J."/>
            <person name="Chu W."/>
            <person name="Stover N.A."/>
            <person name="Gregory B.D."/>
            <person name="Nowacki M."/>
            <person name="Derisi J."/>
            <person name="Roy S.W."/>
            <person name="Marshall W.F."/>
            <person name="Sood P."/>
        </authorList>
    </citation>
    <scope>NUCLEOTIDE SEQUENCE [LARGE SCALE GENOMIC DNA]</scope>
    <source>
        <strain evidence="1">WM001</strain>
    </source>
</reference>
<dbReference type="SUPFAM" id="SSF55961">
    <property type="entry name" value="Bet v1-like"/>
    <property type="match status" value="1"/>
</dbReference>
<proteinExistence type="predicted"/>
<dbReference type="AlphaFoldDB" id="A0A1R2AQW8"/>
<dbReference type="EMBL" id="MPUH01000968">
    <property type="protein sequence ID" value="OMJ71670.1"/>
    <property type="molecule type" value="Genomic_DNA"/>
</dbReference>
<dbReference type="OrthoDB" id="319826at2759"/>
<dbReference type="Gene3D" id="3.30.530.20">
    <property type="match status" value="1"/>
</dbReference>
<evidence type="ECO:0008006" key="4">
    <source>
        <dbReference type="Google" id="ProtNLM"/>
    </source>
</evidence>
<dbReference type="InterPro" id="IPR023393">
    <property type="entry name" value="START-like_dom_sf"/>
</dbReference>
<evidence type="ECO:0000313" key="1">
    <source>
        <dbReference type="EMBL" id="OMJ66879.1"/>
    </source>
</evidence>